<feature type="region of interest" description="Disordered" evidence="13">
    <location>
        <begin position="1"/>
        <end position="26"/>
    </location>
</feature>
<dbReference type="InterPro" id="IPR001849">
    <property type="entry name" value="PH_domain"/>
</dbReference>
<evidence type="ECO:0000256" key="13">
    <source>
        <dbReference type="SAM" id="MobiDB-lite"/>
    </source>
</evidence>
<sequence length="630" mass="71560">MSEERDVLSITDDEENDEFEDEGHLPEKHGTLSKWTNYLHGWQDRYVVLKDGTFSYFKSASETAYGCRGAVSLNRACVTPHPFDECRFDVSVNDNVWYLRAKDVEERKLWVGSIELHKEQVTNSPDLASGIQPYIHQAESGYGSENSLKRHGSLLSLTSGTSLSTASASSFKRGRGLREKLAEMETFRDILCRQVDTLQSYFDSCASAVAEGTVHDLTEHDDDIDDIDDYDTPTSGSSHPSKIGGLKGRDLALNQQRLFASTLIMSSILQQHGGHAPDFKGEAYTFKATTAGIIATLSHCIEIMSQREDAWRKRMEREVEKRKKVEESYKSVLLDRQKPIVFGGPDYEEGPHCAINEDEFFDAVDAALDKLEKEEERKLNPVGKPMPPPAISLSPNHSLYNEINQITGEHLNYLEEKNAAGEEDNWILIHEEGEMKVLKRELEEDGLVIDPLKAVHTVKGITGHEICHYFWDLNVRMDWEGTLESTRCIEWLSEDTFVSHNVIKRVWPASQRDALFWSHIRHVISDDEEKPDLWIVVNYSTDHPSVPPNKYVRVKMNVSMACQTLIEPPNDSEITRDNITCKITYTANVNPGGWAPASVLRAVYKREYPKFLKRFTSYVKEITANKPILL</sequence>
<dbReference type="AlphaFoldDB" id="A0A6P7THN5"/>
<dbReference type="GO" id="GO:0008289">
    <property type="term" value="F:lipid binding"/>
    <property type="evidence" value="ECO:0007669"/>
    <property type="project" value="InterPro"/>
</dbReference>
<comment type="subcellular location">
    <subcellularLocation>
        <location evidence="3">Cytoplasm</location>
    </subcellularLocation>
    <subcellularLocation>
        <location evidence="2">Endoplasmic reticulum</location>
    </subcellularLocation>
    <subcellularLocation>
        <location evidence="4">Golgi apparatus</location>
    </subcellularLocation>
</comment>
<dbReference type="GO" id="GO:0005783">
    <property type="term" value="C:endoplasmic reticulum"/>
    <property type="evidence" value="ECO:0007669"/>
    <property type="project" value="UniProtKB-SubCell"/>
</dbReference>
<feature type="domain" description="PH" evidence="14">
    <location>
        <begin position="25"/>
        <end position="119"/>
    </location>
</feature>
<evidence type="ECO:0000256" key="12">
    <source>
        <dbReference type="ARBA" id="ARBA00031527"/>
    </source>
</evidence>
<protein>
    <recommendedName>
        <fullName evidence="5">Ceramide transfer protein</fullName>
    </recommendedName>
    <alternativeName>
        <fullName evidence="12">Collagen type IV alpha-3-binding protein</fullName>
    </alternativeName>
</protein>
<evidence type="ECO:0000313" key="16">
    <source>
        <dbReference type="Proteomes" id="UP000515154"/>
    </source>
</evidence>
<dbReference type="Gene3D" id="2.30.29.30">
    <property type="entry name" value="Pleckstrin-homology domain (PH domain)/Phosphotyrosine-binding domain (PTB)"/>
    <property type="match status" value="1"/>
</dbReference>
<dbReference type="SMART" id="SM00233">
    <property type="entry name" value="PH"/>
    <property type="match status" value="1"/>
</dbReference>
<dbReference type="GO" id="GO:0005794">
    <property type="term" value="C:Golgi apparatus"/>
    <property type="evidence" value="ECO:0007669"/>
    <property type="project" value="UniProtKB-SubCell"/>
</dbReference>
<evidence type="ECO:0000256" key="4">
    <source>
        <dbReference type="ARBA" id="ARBA00004555"/>
    </source>
</evidence>
<evidence type="ECO:0000259" key="15">
    <source>
        <dbReference type="PROSITE" id="PS50848"/>
    </source>
</evidence>
<dbReference type="CDD" id="cd08872">
    <property type="entry name" value="START_STARD11-like"/>
    <property type="match status" value="1"/>
</dbReference>
<evidence type="ECO:0000259" key="14">
    <source>
        <dbReference type="PROSITE" id="PS50003"/>
    </source>
</evidence>
<dbReference type="SMART" id="SM00234">
    <property type="entry name" value="START"/>
    <property type="match status" value="1"/>
</dbReference>
<dbReference type="InterPro" id="IPR023393">
    <property type="entry name" value="START-like_dom_sf"/>
</dbReference>
<dbReference type="SUPFAM" id="SSF55961">
    <property type="entry name" value="Bet v1-like"/>
    <property type="match status" value="1"/>
</dbReference>
<evidence type="ECO:0000256" key="7">
    <source>
        <dbReference type="ARBA" id="ARBA00022490"/>
    </source>
</evidence>
<keyword evidence="16" id="KW-1185">Reference proteome</keyword>
<dbReference type="PROSITE" id="PS50848">
    <property type="entry name" value="START"/>
    <property type="match status" value="1"/>
</dbReference>
<dbReference type="PROSITE" id="PS50003">
    <property type="entry name" value="PH_DOMAIN"/>
    <property type="match status" value="1"/>
</dbReference>
<dbReference type="Gene3D" id="3.30.530.20">
    <property type="match status" value="1"/>
</dbReference>
<dbReference type="Pfam" id="PF01852">
    <property type="entry name" value="START"/>
    <property type="match status" value="1"/>
</dbReference>
<dbReference type="InterPro" id="IPR051213">
    <property type="entry name" value="START_lipid_transfer"/>
</dbReference>
<dbReference type="GO" id="GO:0035621">
    <property type="term" value="P:ER to Golgi ceramide transport"/>
    <property type="evidence" value="ECO:0007669"/>
    <property type="project" value="TreeGrafter"/>
</dbReference>
<dbReference type="InterPro" id="IPR041952">
    <property type="entry name" value="STARD11_START"/>
</dbReference>
<keyword evidence="10" id="KW-0175">Coiled coil</keyword>
<dbReference type="Pfam" id="PF00169">
    <property type="entry name" value="PH"/>
    <property type="match status" value="1"/>
</dbReference>
<feature type="domain" description="START" evidence="15">
    <location>
        <begin position="419"/>
        <end position="624"/>
    </location>
</feature>
<dbReference type="InterPro" id="IPR002913">
    <property type="entry name" value="START_lipid-bd_dom"/>
</dbReference>
<dbReference type="Proteomes" id="UP000515154">
    <property type="component" value="Linkage group LG2"/>
</dbReference>
<evidence type="ECO:0000256" key="10">
    <source>
        <dbReference type="ARBA" id="ARBA00023054"/>
    </source>
</evidence>
<gene>
    <name evidence="17" type="primary">LOC115223308</name>
</gene>
<feature type="compositionally biased region" description="Acidic residues" evidence="13">
    <location>
        <begin position="11"/>
        <end position="21"/>
    </location>
</feature>
<dbReference type="SUPFAM" id="SSF50729">
    <property type="entry name" value="PH domain-like"/>
    <property type="match status" value="1"/>
</dbReference>
<evidence type="ECO:0000256" key="8">
    <source>
        <dbReference type="ARBA" id="ARBA00022824"/>
    </source>
</evidence>
<comment type="catalytic activity">
    <reaction evidence="1">
        <text>N-hexadecanoylsphing-4-enine(in) = N-hexadecanoylsphing-4-enine(out)</text>
        <dbReference type="Rhea" id="RHEA:45720"/>
        <dbReference type="ChEBI" id="CHEBI:72959"/>
    </reaction>
</comment>
<evidence type="ECO:0000256" key="2">
    <source>
        <dbReference type="ARBA" id="ARBA00004240"/>
    </source>
</evidence>
<evidence type="ECO:0000256" key="6">
    <source>
        <dbReference type="ARBA" id="ARBA00022448"/>
    </source>
</evidence>
<keyword evidence="11" id="KW-0445">Lipid transport</keyword>
<keyword evidence="7" id="KW-0963">Cytoplasm</keyword>
<reference evidence="17" key="1">
    <citation type="submission" date="2025-08" db="UniProtKB">
        <authorList>
            <consortium name="RefSeq"/>
        </authorList>
    </citation>
    <scope>IDENTIFICATION</scope>
</reference>
<dbReference type="KEGG" id="osn:115223308"/>
<evidence type="ECO:0000256" key="5">
    <source>
        <dbReference type="ARBA" id="ARBA00021440"/>
    </source>
</evidence>
<dbReference type="PANTHER" id="PTHR19308">
    <property type="entry name" value="PHOSPHATIDYLCHOLINE TRANSFER PROTEIN"/>
    <property type="match status" value="1"/>
</dbReference>
<proteinExistence type="predicted"/>
<keyword evidence="9" id="KW-0333">Golgi apparatus</keyword>
<evidence type="ECO:0000256" key="9">
    <source>
        <dbReference type="ARBA" id="ARBA00023034"/>
    </source>
</evidence>
<dbReference type="InterPro" id="IPR011993">
    <property type="entry name" value="PH-like_dom_sf"/>
</dbReference>
<dbReference type="RefSeq" id="XP_029649682.1">
    <property type="nucleotide sequence ID" value="XM_029793822.2"/>
</dbReference>
<dbReference type="FunFam" id="3.30.530.20:FF:000003">
    <property type="entry name" value="Collagen type IV alpha-3-binding protein-like protein"/>
    <property type="match status" value="1"/>
</dbReference>
<keyword evidence="6" id="KW-0813">Transport</keyword>
<evidence type="ECO:0000313" key="17">
    <source>
        <dbReference type="RefSeq" id="XP_029649682.1"/>
    </source>
</evidence>
<accession>A0A6P7THN5</accession>
<keyword evidence="8" id="KW-0256">Endoplasmic reticulum</keyword>
<evidence type="ECO:0000256" key="11">
    <source>
        <dbReference type="ARBA" id="ARBA00023055"/>
    </source>
</evidence>
<evidence type="ECO:0000256" key="3">
    <source>
        <dbReference type="ARBA" id="ARBA00004496"/>
    </source>
</evidence>
<evidence type="ECO:0000256" key="1">
    <source>
        <dbReference type="ARBA" id="ARBA00000074"/>
    </source>
</evidence>
<dbReference type="PANTHER" id="PTHR19308:SF53">
    <property type="entry name" value="CERAMIDE TRANSFER PROTEIN"/>
    <property type="match status" value="1"/>
</dbReference>
<organism evidence="16 17">
    <name type="scientific">Octopus sinensis</name>
    <name type="common">East Asian common octopus</name>
    <dbReference type="NCBI Taxonomy" id="2607531"/>
    <lineage>
        <taxon>Eukaryota</taxon>
        <taxon>Metazoa</taxon>
        <taxon>Spiralia</taxon>
        <taxon>Lophotrochozoa</taxon>
        <taxon>Mollusca</taxon>
        <taxon>Cephalopoda</taxon>
        <taxon>Coleoidea</taxon>
        <taxon>Octopodiformes</taxon>
        <taxon>Octopoda</taxon>
        <taxon>Incirrata</taxon>
        <taxon>Octopodidae</taxon>
        <taxon>Octopus</taxon>
    </lineage>
</organism>
<dbReference type="CDD" id="cd13283">
    <property type="entry name" value="PH_GPBP"/>
    <property type="match status" value="1"/>
</dbReference>
<name>A0A6P7THN5_9MOLL</name>